<keyword evidence="1" id="KW-1133">Transmembrane helix</keyword>
<gene>
    <name evidence="2" type="ORF">CLIT_13c01200</name>
</gene>
<dbReference type="STRING" id="1121324.CLIT_13c01200"/>
<protein>
    <submittedName>
        <fullName evidence="2">Uncharacterized protein</fullName>
    </submittedName>
</protein>
<accession>A0A069RDG0</accession>
<organism evidence="2 3">
    <name type="scientific">Peptoclostridium litorale DSM 5388</name>
    <dbReference type="NCBI Taxonomy" id="1121324"/>
    <lineage>
        <taxon>Bacteria</taxon>
        <taxon>Bacillati</taxon>
        <taxon>Bacillota</taxon>
        <taxon>Clostridia</taxon>
        <taxon>Peptostreptococcales</taxon>
        <taxon>Peptoclostridiaceae</taxon>
        <taxon>Peptoclostridium</taxon>
    </lineage>
</organism>
<keyword evidence="1" id="KW-0812">Transmembrane</keyword>
<dbReference type="EMBL" id="JJMM01000013">
    <property type="protein sequence ID" value="KDR94798.1"/>
    <property type="molecule type" value="Genomic_DNA"/>
</dbReference>
<dbReference type="RefSeq" id="WP_038265981.1">
    <property type="nucleotide sequence ID" value="NZ_JJMM01000013.1"/>
</dbReference>
<evidence type="ECO:0000256" key="1">
    <source>
        <dbReference type="SAM" id="Phobius"/>
    </source>
</evidence>
<sequence length="90" mass="10283">MNFYTSESLGPRFVIFHYFIKWYIERFGFLAYVVTVVGSVMALFTYSIMLNIQRGEKDRVMMIALLAVIVVGGLIGLGIDMSHGYYTVIK</sequence>
<evidence type="ECO:0000313" key="3">
    <source>
        <dbReference type="Proteomes" id="UP000027946"/>
    </source>
</evidence>
<name>A0A069RDG0_PEPLI</name>
<dbReference type="AlphaFoldDB" id="A0A069RDG0"/>
<evidence type="ECO:0000313" key="2">
    <source>
        <dbReference type="EMBL" id="KDR94798.1"/>
    </source>
</evidence>
<feature type="transmembrane region" description="Helical" evidence="1">
    <location>
        <begin position="60"/>
        <end position="79"/>
    </location>
</feature>
<reference evidence="2 3" key="1">
    <citation type="submission" date="2014-03" db="EMBL/GenBank/DDBJ databases">
        <title>Genome sequence of Clostridium litorale W6, DSM 5388.</title>
        <authorList>
            <person name="Poehlein A."/>
            <person name="Jagirdar A."/>
            <person name="Khonsari B."/>
            <person name="Chibani C.M."/>
            <person name="Gutierrez Gutierrez D.A."/>
            <person name="Davydova E."/>
            <person name="Alghaithi H.S."/>
            <person name="Nair K.P."/>
            <person name="Dhamotharan K."/>
            <person name="Chandran L."/>
            <person name="G W."/>
            <person name="Daniel R."/>
        </authorList>
    </citation>
    <scope>NUCLEOTIDE SEQUENCE [LARGE SCALE GENOMIC DNA]</scope>
    <source>
        <strain evidence="2 3">W6</strain>
    </source>
</reference>
<comment type="caution">
    <text evidence="2">The sequence shown here is derived from an EMBL/GenBank/DDBJ whole genome shotgun (WGS) entry which is preliminary data.</text>
</comment>
<proteinExistence type="predicted"/>
<keyword evidence="3" id="KW-1185">Reference proteome</keyword>
<dbReference type="Proteomes" id="UP000027946">
    <property type="component" value="Unassembled WGS sequence"/>
</dbReference>
<keyword evidence="1" id="KW-0472">Membrane</keyword>
<feature type="transmembrane region" description="Helical" evidence="1">
    <location>
        <begin position="29"/>
        <end position="48"/>
    </location>
</feature>
<dbReference type="OrthoDB" id="1955621at2"/>
<dbReference type="eggNOG" id="ENOG50345C9">
    <property type="taxonomic scope" value="Bacteria"/>
</dbReference>